<dbReference type="OrthoDB" id="5469194at2"/>
<evidence type="ECO:0000256" key="4">
    <source>
        <dbReference type="PROSITE-ProRule" id="PRU00339"/>
    </source>
</evidence>
<name>A0A6N6VSN0_9BACT</name>
<dbReference type="Pfam" id="PF04733">
    <property type="entry name" value="Coatomer_E"/>
    <property type="match status" value="1"/>
</dbReference>
<dbReference type="Gene3D" id="1.25.40.10">
    <property type="entry name" value="Tetratricopeptide repeat domain"/>
    <property type="match status" value="2"/>
</dbReference>
<dbReference type="PROSITE" id="PS50005">
    <property type="entry name" value="TPR"/>
    <property type="match status" value="2"/>
</dbReference>
<comment type="caution">
    <text evidence="3">Lacks conserved residue(s) required for the propagation of feature annotation.</text>
</comment>
<dbReference type="PROSITE" id="PS50110">
    <property type="entry name" value="RESPONSE_REGULATORY"/>
    <property type="match status" value="1"/>
</dbReference>
<evidence type="ECO:0000256" key="1">
    <source>
        <dbReference type="ARBA" id="ARBA00022737"/>
    </source>
</evidence>
<organism evidence="6 7">
    <name type="scientific">Silvanigrella paludirubra</name>
    <dbReference type="NCBI Taxonomy" id="2499159"/>
    <lineage>
        <taxon>Bacteria</taxon>
        <taxon>Pseudomonadati</taxon>
        <taxon>Bdellovibrionota</taxon>
        <taxon>Oligoflexia</taxon>
        <taxon>Silvanigrellales</taxon>
        <taxon>Silvanigrellaceae</taxon>
        <taxon>Silvanigrella</taxon>
    </lineage>
</organism>
<dbReference type="Proteomes" id="UP000437748">
    <property type="component" value="Unassembled WGS sequence"/>
</dbReference>
<dbReference type="GO" id="GO:0000160">
    <property type="term" value="P:phosphorelay signal transduction system"/>
    <property type="evidence" value="ECO:0007669"/>
    <property type="project" value="InterPro"/>
</dbReference>
<dbReference type="InterPro" id="IPR019734">
    <property type="entry name" value="TPR_rpt"/>
</dbReference>
<dbReference type="SUPFAM" id="SSF48452">
    <property type="entry name" value="TPR-like"/>
    <property type="match status" value="1"/>
</dbReference>
<dbReference type="RefSeq" id="WP_153420783.1">
    <property type="nucleotide sequence ID" value="NZ_WFLM01000004.1"/>
</dbReference>
<keyword evidence="1" id="KW-0677">Repeat</keyword>
<dbReference type="InterPro" id="IPR001789">
    <property type="entry name" value="Sig_transdc_resp-reg_receiver"/>
</dbReference>
<sequence length="442" mass="51294">MKLQKETKLEKKLAVLLIESTVEQRTFFAAAIRSSENFSVITCGNFKDAFEILINDHENINFILFNWSSSGISGNIFAQKIRSNYKYDHIELITFAQNMSDEDAYLLSELDIHYKIPKIINGNQLIKKLEEIRSDYHLINPILKKINELKHYIHMENLEKCEEILKDEKILHKIKTNHKYLYLKGEILILREKYNEAINYFHELLKENHKMNNIETLKTLSTMGKAYCLAGRHKEALMIFQKLEAKSPKNLNHKLMTGDAYLGLEESYEAETKYHEVLDKSPKHKGALTGMVKANAIAGKFDVAKSFFDQIEGEFESRSLASYFNNRGVILIKENKVTEAIAFYKNALPFFKKYRGQIHFNIGMAFARCNKMNEAAKYFNEALNSDGSEFIEDKTLIKIFKEYGVEKFIENFKILNPIAMENLNRDECENGFQTSGFDAKKD</sequence>
<evidence type="ECO:0000313" key="7">
    <source>
        <dbReference type="Proteomes" id="UP000437748"/>
    </source>
</evidence>
<accession>A0A6N6VSN0</accession>
<dbReference type="Gene3D" id="3.40.50.2300">
    <property type="match status" value="1"/>
</dbReference>
<feature type="repeat" description="TPR" evidence="4">
    <location>
        <begin position="356"/>
        <end position="389"/>
    </location>
</feature>
<evidence type="ECO:0000256" key="2">
    <source>
        <dbReference type="ARBA" id="ARBA00022803"/>
    </source>
</evidence>
<dbReference type="SUPFAM" id="SSF52172">
    <property type="entry name" value="CheY-like"/>
    <property type="match status" value="1"/>
</dbReference>
<dbReference type="SMART" id="SM00028">
    <property type="entry name" value="TPR"/>
    <property type="match status" value="5"/>
</dbReference>
<dbReference type="Pfam" id="PF13181">
    <property type="entry name" value="TPR_8"/>
    <property type="match status" value="1"/>
</dbReference>
<dbReference type="InterPro" id="IPR011006">
    <property type="entry name" value="CheY-like_superfamily"/>
</dbReference>
<dbReference type="PANTHER" id="PTHR44943:SF8">
    <property type="entry name" value="TPR REPEAT-CONTAINING PROTEIN MJ0263"/>
    <property type="match status" value="1"/>
</dbReference>
<proteinExistence type="predicted"/>
<comment type="caution">
    <text evidence="6">The sequence shown here is derived from an EMBL/GenBank/DDBJ whole genome shotgun (WGS) entry which is preliminary data.</text>
</comment>
<keyword evidence="2 4" id="KW-0802">TPR repeat</keyword>
<dbReference type="InterPro" id="IPR011990">
    <property type="entry name" value="TPR-like_helical_dom_sf"/>
</dbReference>
<dbReference type="InterPro" id="IPR051685">
    <property type="entry name" value="Ycf3/AcsC/BcsC/TPR_MFPF"/>
</dbReference>
<reference evidence="6 7" key="1">
    <citation type="submission" date="2019-10" db="EMBL/GenBank/DDBJ databases">
        <title>New species of Slilvanegrellaceae.</title>
        <authorList>
            <person name="Pitt A."/>
            <person name="Hahn M.W."/>
        </authorList>
    </citation>
    <scope>NUCLEOTIDE SEQUENCE [LARGE SCALE GENOMIC DNA]</scope>
    <source>
        <strain evidence="6 7">SP-Ram-0.45-NSY-1</strain>
    </source>
</reference>
<dbReference type="AlphaFoldDB" id="A0A6N6VSN0"/>
<evidence type="ECO:0000259" key="5">
    <source>
        <dbReference type="PROSITE" id="PS50110"/>
    </source>
</evidence>
<evidence type="ECO:0000313" key="6">
    <source>
        <dbReference type="EMBL" id="KAB8037706.1"/>
    </source>
</evidence>
<feature type="repeat" description="TPR" evidence="4">
    <location>
        <begin position="217"/>
        <end position="250"/>
    </location>
</feature>
<evidence type="ECO:0000256" key="3">
    <source>
        <dbReference type="PROSITE-ProRule" id="PRU00169"/>
    </source>
</evidence>
<dbReference type="PANTHER" id="PTHR44943">
    <property type="entry name" value="CELLULOSE SYNTHASE OPERON PROTEIN C"/>
    <property type="match status" value="1"/>
</dbReference>
<dbReference type="EMBL" id="WFLM01000004">
    <property type="protein sequence ID" value="KAB8037706.1"/>
    <property type="molecule type" value="Genomic_DNA"/>
</dbReference>
<feature type="domain" description="Response regulatory" evidence="5">
    <location>
        <begin position="14"/>
        <end position="133"/>
    </location>
</feature>
<gene>
    <name evidence="6" type="ORF">GCL60_11070</name>
</gene>
<keyword evidence="7" id="KW-1185">Reference proteome</keyword>
<protein>
    <recommendedName>
        <fullName evidence="5">Response regulatory domain-containing protein</fullName>
    </recommendedName>
</protein>